<dbReference type="EMBL" id="ML769831">
    <property type="protein sequence ID" value="KAE9387001.1"/>
    <property type="molecule type" value="Genomic_DNA"/>
</dbReference>
<keyword evidence="3" id="KW-1185">Reference proteome</keyword>
<evidence type="ECO:0000313" key="3">
    <source>
        <dbReference type="Proteomes" id="UP000799118"/>
    </source>
</evidence>
<dbReference type="AlphaFoldDB" id="A0A6A4GMN7"/>
<evidence type="ECO:0000313" key="2">
    <source>
        <dbReference type="EMBL" id="KAE9387001.1"/>
    </source>
</evidence>
<feature type="compositionally biased region" description="Polar residues" evidence="1">
    <location>
        <begin position="16"/>
        <end position="30"/>
    </location>
</feature>
<name>A0A6A4GMN7_9AGAR</name>
<sequence>MPAQHEAKIRLHNQSEHPYSNESRGKRSGNQNEINLNITSIIPLPVLERDPYFDIYYYKLAPTDVSALPSQDFHLGLSCINLETLSCYTKELLQLSTFRDPEVTSCILQHMDLQLKALTKLPQSDDIPEYHFVDPNQSCDCASLTKWLRKHNPHGLHTIQLQTLSKLCCTIDDLWPVDVPALLELFGKYDLMPWVADVEGGQRQQEY</sequence>
<accession>A0A6A4GMN7</accession>
<feature type="compositionally biased region" description="Basic and acidic residues" evidence="1">
    <location>
        <begin position="1"/>
        <end position="15"/>
    </location>
</feature>
<gene>
    <name evidence="2" type="ORF">BT96DRAFT_1005550</name>
</gene>
<dbReference type="Proteomes" id="UP000799118">
    <property type="component" value="Unassembled WGS sequence"/>
</dbReference>
<feature type="region of interest" description="Disordered" evidence="1">
    <location>
        <begin position="1"/>
        <end position="30"/>
    </location>
</feature>
<protein>
    <submittedName>
        <fullName evidence="2">Uncharacterized protein</fullName>
    </submittedName>
</protein>
<evidence type="ECO:0000256" key="1">
    <source>
        <dbReference type="SAM" id="MobiDB-lite"/>
    </source>
</evidence>
<proteinExistence type="predicted"/>
<organism evidence="2 3">
    <name type="scientific">Gymnopus androsaceus JB14</name>
    <dbReference type="NCBI Taxonomy" id="1447944"/>
    <lineage>
        <taxon>Eukaryota</taxon>
        <taxon>Fungi</taxon>
        <taxon>Dikarya</taxon>
        <taxon>Basidiomycota</taxon>
        <taxon>Agaricomycotina</taxon>
        <taxon>Agaricomycetes</taxon>
        <taxon>Agaricomycetidae</taxon>
        <taxon>Agaricales</taxon>
        <taxon>Marasmiineae</taxon>
        <taxon>Omphalotaceae</taxon>
        <taxon>Gymnopus</taxon>
    </lineage>
</organism>
<reference evidence="2" key="1">
    <citation type="journal article" date="2019" name="Environ. Microbiol.">
        <title>Fungal ecological strategies reflected in gene transcription - a case study of two litter decomposers.</title>
        <authorList>
            <person name="Barbi F."/>
            <person name="Kohler A."/>
            <person name="Barry K."/>
            <person name="Baskaran P."/>
            <person name="Daum C."/>
            <person name="Fauchery L."/>
            <person name="Ihrmark K."/>
            <person name="Kuo A."/>
            <person name="LaButti K."/>
            <person name="Lipzen A."/>
            <person name="Morin E."/>
            <person name="Grigoriev I.V."/>
            <person name="Henrissat B."/>
            <person name="Lindahl B."/>
            <person name="Martin F."/>
        </authorList>
    </citation>
    <scope>NUCLEOTIDE SEQUENCE</scope>
    <source>
        <strain evidence="2">JB14</strain>
    </source>
</reference>